<gene>
    <name evidence="5" type="primary">Pla2g4c</name>
    <name evidence="5" type="ORF">ASASCU_R15885</name>
</gene>
<comment type="caution">
    <text evidence="5">The sequence shown here is derived from an EMBL/GenBank/DDBJ whole genome shotgun (WGS) entry which is preliminary data.</text>
</comment>
<reference evidence="5 6" key="1">
    <citation type="submission" date="2019-09" db="EMBL/GenBank/DDBJ databases">
        <title>Bird 10,000 Genomes (B10K) Project - Family phase.</title>
        <authorList>
            <person name="Zhang G."/>
        </authorList>
    </citation>
    <scope>NUCLEOTIDE SEQUENCE [LARGE SCALE GENOMIC DNA]</scope>
    <source>
        <strain evidence="5">OUT-0051</strain>
        <tissue evidence="5">Kidney</tissue>
    </source>
</reference>
<evidence type="ECO:0000313" key="5">
    <source>
        <dbReference type="EMBL" id="NWZ28491.1"/>
    </source>
</evidence>
<name>A0A7K7LC19_9AVES</name>
<dbReference type="GO" id="GO:0005654">
    <property type="term" value="C:nucleoplasm"/>
    <property type="evidence" value="ECO:0007669"/>
    <property type="project" value="TreeGrafter"/>
</dbReference>
<keyword evidence="2 3" id="KW-0443">Lipid metabolism</keyword>
<dbReference type="Proteomes" id="UP000525565">
    <property type="component" value="Unassembled WGS sequence"/>
</dbReference>
<evidence type="ECO:0000256" key="2">
    <source>
        <dbReference type="ARBA" id="ARBA00023098"/>
    </source>
</evidence>
<dbReference type="GO" id="GO:0005544">
    <property type="term" value="F:calcium-dependent phospholipid binding"/>
    <property type="evidence" value="ECO:0007669"/>
    <property type="project" value="TreeGrafter"/>
</dbReference>
<evidence type="ECO:0000256" key="1">
    <source>
        <dbReference type="ARBA" id="ARBA00022801"/>
    </source>
</evidence>
<protein>
    <submittedName>
        <fullName evidence="5">PA24C phospholipase</fullName>
    </submittedName>
</protein>
<dbReference type="EMBL" id="VZSO01000513">
    <property type="protein sequence ID" value="NWZ28491.1"/>
    <property type="molecule type" value="Genomic_DNA"/>
</dbReference>
<dbReference type="Pfam" id="PF01735">
    <property type="entry name" value="PLA2_B"/>
    <property type="match status" value="1"/>
</dbReference>
<dbReference type="InterPro" id="IPR002642">
    <property type="entry name" value="LysoPLipase_cat_dom"/>
</dbReference>
<dbReference type="PANTHER" id="PTHR10728:SF39">
    <property type="entry name" value="CYTOSOLIC PHOSPHOLIPASE A2 GAMMA"/>
    <property type="match status" value="1"/>
</dbReference>
<feature type="non-terminal residue" evidence="5">
    <location>
        <position position="107"/>
    </location>
</feature>
<accession>A0A7K7LC19</accession>
<organism evidence="5 6">
    <name type="scientific">Asarcornis scutulata</name>
    <dbReference type="NCBI Taxonomy" id="75869"/>
    <lineage>
        <taxon>Eukaryota</taxon>
        <taxon>Metazoa</taxon>
        <taxon>Chordata</taxon>
        <taxon>Craniata</taxon>
        <taxon>Vertebrata</taxon>
        <taxon>Euteleostomi</taxon>
        <taxon>Archelosauria</taxon>
        <taxon>Archosauria</taxon>
        <taxon>Dinosauria</taxon>
        <taxon>Saurischia</taxon>
        <taxon>Theropoda</taxon>
        <taxon>Coelurosauria</taxon>
        <taxon>Aves</taxon>
        <taxon>Neognathae</taxon>
        <taxon>Galloanserae</taxon>
        <taxon>Anseriformes</taxon>
        <taxon>Anatidae</taxon>
        <taxon>Anatinae</taxon>
        <taxon>Asarcornis</taxon>
    </lineage>
</organism>
<feature type="domain" description="PLA2c" evidence="4">
    <location>
        <begin position="1"/>
        <end position="107"/>
    </location>
</feature>
<feature type="non-terminal residue" evidence="5">
    <location>
        <position position="1"/>
    </location>
</feature>
<evidence type="ECO:0000259" key="4">
    <source>
        <dbReference type="PROSITE" id="PS51210"/>
    </source>
</evidence>
<dbReference type="InterPro" id="IPR016035">
    <property type="entry name" value="Acyl_Trfase/lysoPLipase"/>
</dbReference>
<dbReference type="GO" id="GO:0005829">
    <property type="term" value="C:cytosol"/>
    <property type="evidence" value="ECO:0007669"/>
    <property type="project" value="TreeGrafter"/>
</dbReference>
<keyword evidence="1 3" id="KW-0378">Hydrolase</keyword>
<dbReference type="GO" id="GO:0005635">
    <property type="term" value="C:nuclear envelope"/>
    <property type="evidence" value="ECO:0007669"/>
    <property type="project" value="TreeGrafter"/>
</dbReference>
<dbReference type="SUPFAM" id="SSF52151">
    <property type="entry name" value="FabD/lysophospholipase-like"/>
    <property type="match status" value="1"/>
</dbReference>
<dbReference type="GO" id="GO:0047498">
    <property type="term" value="F:calcium-dependent phospholipase A2 activity"/>
    <property type="evidence" value="ECO:0007669"/>
    <property type="project" value="TreeGrafter"/>
</dbReference>
<dbReference type="GO" id="GO:0005509">
    <property type="term" value="F:calcium ion binding"/>
    <property type="evidence" value="ECO:0007669"/>
    <property type="project" value="TreeGrafter"/>
</dbReference>
<evidence type="ECO:0000256" key="3">
    <source>
        <dbReference type="PROSITE-ProRule" id="PRU00555"/>
    </source>
</evidence>
<proteinExistence type="predicted"/>
<dbReference type="PROSITE" id="PS51210">
    <property type="entry name" value="PLA2C"/>
    <property type="match status" value="1"/>
</dbReference>
<dbReference type="Gene3D" id="3.40.1090.10">
    <property type="entry name" value="Cytosolic phospholipase A2 catalytic domain"/>
    <property type="match status" value="1"/>
</dbReference>
<sequence length="107" mass="12021">YSLTDVWTCVVYKILHQFNENKLADYRDASESGINPYPIYAAVDKEKLSEAGASSPGTWFEFTPHEAGYTVLGAFVSTENFGSKFEKGKLMEKNKKKTICYMQGKSS</sequence>
<keyword evidence="3" id="KW-0442">Lipid degradation</keyword>
<dbReference type="PANTHER" id="PTHR10728">
    <property type="entry name" value="CYTOSOLIC PHOSPHOLIPASE A2"/>
    <property type="match status" value="1"/>
</dbReference>
<dbReference type="AlphaFoldDB" id="A0A7K7LC19"/>
<evidence type="ECO:0000313" key="6">
    <source>
        <dbReference type="Proteomes" id="UP000525565"/>
    </source>
</evidence>
<dbReference type="GO" id="GO:0046475">
    <property type="term" value="P:glycerophospholipid catabolic process"/>
    <property type="evidence" value="ECO:0007669"/>
    <property type="project" value="TreeGrafter"/>
</dbReference>
<keyword evidence="6" id="KW-1185">Reference proteome</keyword>